<reference evidence="1" key="1">
    <citation type="submission" date="2021-02" db="EMBL/GenBank/DDBJ databases">
        <title>The CRISPR/cas machinery reduction and long-range gene transfer in the hot spring cyanobacterium Synechococcus.</title>
        <authorList>
            <person name="Dvorak P."/>
            <person name="Jahodarova E."/>
            <person name="Hasler P."/>
            <person name="Poulickova A."/>
        </authorList>
    </citation>
    <scope>NUCLEOTIDE SEQUENCE</scope>
    <source>
        <strain evidence="1">Rupite</strain>
    </source>
</reference>
<evidence type="ECO:0000313" key="1">
    <source>
        <dbReference type="EMBL" id="MCJ2542949.1"/>
    </source>
</evidence>
<dbReference type="EMBL" id="JAFIRA010000018">
    <property type="protein sequence ID" value="MCJ2542949.1"/>
    <property type="molecule type" value="Genomic_DNA"/>
</dbReference>
<organism evidence="1 2">
    <name type="scientific">Thermostichus vulcanus str. 'Rupite'</name>
    <dbReference type="NCBI Taxonomy" id="2813851"/>
    <lineage>
        <taxon>Bacteria</taxon>
        <taxon>Bacillati</taxon>
        <taxon>Cyanobacteriota</taxon>
        <taxon>Cyanophyceae</taxon>
        <taxon>Thermostichales</taxon>
        <taxon>Thermostichaceae</taxon>
        <taxon>Thermostichus</taxon>
    </lineage>
</organism>
<proteinExistence type="predicted"/>
<accession>A0ABT0CAY3</accession>
<evidence type="ECO:0000313" key="2">
    <source>
        <dbReference type="Proteomes" id="UP000830835"/>
    </source>
</evidence>
<dbReference type="RefSeq" id="WP_244350232.1">
    <property type="nucleotide sequence ID" value="NZ_JAFIRA010000018.1"/>
</dbReference>
<sequence length="142" mass="16137">MVILDYASTDHDHVAVSTDGFLESIRFQNHFYGFNRSFRRLKEAIDSCRYDMDYGSLISIVVAHSDRCEVWSRLGPEIPVMPKRLLNMTGSQPSAPTQSKAQNPFRNWSQAIPADAYFVDAEPSPRRPLFYHGARPCNALQA</sequence>
<gene>
    <name evidence="1" type="ORF">JX360_08530</name>
</gene>
<comment type="caution">
    <text evidence="1">The sequence shown here is derived from an EMBL/GenBank/DDBJ whole genome shotgun (WGS) entry which is preliminary data.</text>
</comment>
<dbReference type="Proteomes" id="UP000830835">
    <property type="component" value="Unassembled WGS sequence"/>
</dbReference>
<name>A0ABT0CAY3_THEVL</name>
<keyword evidence="2" id="KW-1185">Reference proteome</keyword>
<protein>
    <submittedName>
        <fullName evidence="1">Uncharacterized protein</fullName>
    </submittedName>
</protein>